<accession>A0A6N0A8L2</accession>
<dbReference type="GeneID" id="63911849"/>
<evidence type="ECO:0000313" key="2">
    <source>
        <dbReference type="Proteomes" id="UP000509569"/>
    </source>
</evidence>
<dbReference type="Proteomes" id="UP000509569">
    <property type="component" value="Segment"/>
</dbReference>
<name>A0A6N0A8L2_9CAUD</name>
<protein>
    <submittedName>
        <fullName evidence="1">Tail terminator</fullName>
    </submittedName>
</protein>
<organism evidence="1 2">
    <name type="scientific">Gordonia phage TZGordon</name>
    <dbReference type="NCBI Taxonomy" id="2744004"/>
    <lineage>
        <taxon>Viruses</taxon>
        <taxon>Duplodnaviria</taxon>
        <taxon>Heunggongvirae</taxon>
        <taxon>Uroviricota</taxon>
        <taxon>Caudoviricetes</taxon>
        <taxon>Ruthgordonvirinae</taxon>
        <taxon>Vendettavirus</taxon>
        <taxon>Vendettavirus tzgordon</taxon>
    </lineage>
</organism>
<proteinExistence type="predicted"/>
<dbReference type="KEGG" id="vg:63911849"/>
<dbReference type="RefSeq" id="YP_010051107.1">
    <property type="nucleotide sequence ID" value="NC_054438.1"/>
</dbReference>
<keyword evidence="2" id="KW-1185">Reference proteome</keyword>
<gene>
    <name evidence="1" type="primary">18</name>
    <name evidence="1" type="ORF">SEA_TZGORDON_18</name>
</gene>
<dbReference type="EMBL" id="MT553344">
    <property type="protein sequence ID" value="QKO02939.1"/>
    <property type="molecule type" value="Genomic_DNA"/>
</dbReference>
<sequence length="122" mass="13209">MPELDPRAELIAVIGSGGWYAVGDLPEAVETRLPVVQVLGLPGTTTFEVWGGRTLGREVPFDVYALAPTVEDAGDLARAVAGYVEGVHGALSLTVQTTPHEVSEYNPRVKRFLFTVAARYRR</sequence>
<evidence type="ECO:0000313" key="1">
    <source>
        <dbReference type="EMBL" id="QKO02939.1"/>
    </source>
</evidence>
<reference evidence="1 2" key="1">
    <citation type="submission" date="2020-06" db="EMBL/GenBank/DDBJ databases">
        <authorList>
            <person name="Moran J."/>
            <person name="Kenna M."/>
            <person name="Ware V."/>
            <person name="Garlena R.A."/>
            <person name="Russell D.A."/>
            <person name="Pope W.H."/>
            <person name="Jacobs-Sera D."/>
            <person name="Hatfull G.F."/>
        </authorList>
    </citation>
    <scope>NUCLEOTIDE SEQUENCE [LARGE SCALE GENOMIC DNA]</scope>
</reference>